<evidence type="ECO:0000256" key="1">
    <source>
        <dbReference type="ARBA" id="ARBA00006474"/>
    </source>
</evidence>
<reference evidence="9" key="1">
    <citation type="submission" date="2020-10" db="EMBL/GenBank/DDBJ databases">
        <authorList>
            <person name="Gilroy R."/>
        </authorList>
    </citation>
    <scope>NUCLEOTIDE SEQUENCE</scope>
    <source>
        <strain evidence="9">CHK191-8634</strain>
    </source>
</reference>
<dbReference type="InterPro" id="IPR036388">
    <property type="entry name" value="WH-like_DNA-bd_sf"/>
</dbReference>
<keyword evidence="3 5" id="KW-0067">ATP-binding</keyword>
<feature type="transmembrane region" description="Helical" evidence="7">
    <location>
        <begin position="85"/>
        <end position="105"/>
    </location>
</feature>
<dbReference type="GO" id="GO:0005524">
    <property type="term" value="F:ATP binding"/>
    <property type="evidence" value="ECO:0007669"/>
    <property type="project" value="UniProtKB-UniRule"/>
</dbReference>
<dbReference type="AlphaFoldDB" id="A0A9D1IVK9"/>
<sequence>MPFALLAAGVLLLVKRKGKARLRVTCIMLLPVLMGAMRHLLFDVQDFTFSFASFGAMAANGRELVGGGLLAGSLGLLLRAAFSNIGALILCVLLFVVALIVACNVSPRAVWQRLKPLPESEEEAPPARAPRRVQGRAPSPSGGRRVDVSLEEAEMQSPRRSRRNRDEEPRSADLIAPPGVPTPAEVLAAQEYAEAVETSVPQAANDERAAEPAEPWMPPSARPVTPDFSIHQAEVAPPVAEAEPLAEAEAAAEPVTESAPELPDAQPEPPAEEQEHTAHEEPVLAGSYLYPPISLLHESRGQNTDHTDEIRRCAERLTDTLQSFGVETTIVGVTRGPTVTRYELQPQRGVKFSRISGLSDDIALALGAASVRISTIPDKLAIGIEVPNETQQTVTLREILDSPEFKASKSRLSFAVGRDIENKCIVGDIAKMPHMLIAGTTGSGKSVCINSILISLIYKSTPDEVRLIMVDPKMIELGVYNGIPHLLIPVVTDPKKAAGALGWAVSEMMKRYKLMSELGARDLASYNAEIRRRGEGEVLPQIVIVIDELADLMFVAANEVEEAIARIAQMARAAGMHLIIATQRPSADVITGIMKANIPSRIAFTVASQIESRIILDATGAEKLIGRGDMLYNPLGMSKPLRVQGCFITTGEVEEVISFIKNNSTADYSEEVMEHIERQAESSGGGGAAGDAGEEEDSMLQAAIEVVVDSGQASVSMLQRRLKLGYSRAARLVDQMEERGIVGPFEGSKPRQVLITRDQWKEMVLRRQGKDV</sequence>
<evidence type="ECO:0000256" key="3">
    <source>
        <dbReference type="ARBA" id="ARBA00022840"/>
    </source>
</evidence>
<feature type="region of interest" description="Disordered" evidence="6">
    <location>
        <begin position="117"/>
        <end position="181"/>
    </location>
</feature>
<dbReference type="PANTHER" id="PTHR22683">
    <property type="entry name" value="SPORULATION PROTEIN RELATED"/>
    <property type="match status" value="1"/>
</dbReference>
<dbReference type="Proteomes" id="UP000824073">
    <property type="component" value="Unassembled WGS sequence"/>
</dbReference>
<dbReference type="InterPro" id="IPR050206">
    <property type="entry name" value="FtsK/SpoIIIE/SftA"/>
</dbReference>
<evidence type="ECO:0000259" key="8">
    <source>
        <dbReference type="PROSITE" id="PS50901"/>
    </source>
</evidence>
<feature type="domain" description="FtsK" evidence="8">
    <location>
        <begin position="421"/>
        <end position="613"/>
    </location>
</feature>
<keyword evidence="4" id="KW-0238">DNA-binding</keyword>
<evidence type="ECO:0000256" key="5">
    <source>
        <dbReference type="PROSITE-ProRule" id="PRU00289"/>
    </source>
</evidence>
<dbReference type="Gene3D" id="1.10.10.10">
    <property type="entry name" value="Winged helix-like DNA-binding domain superfamily/Winged helix DNA-binding domain"/>
    <property type="match status" value="1"/>
</dbReference>
<reference evidence="9" key="2">
    <citation type="journal article" date="2021" name="PeerJ">
        <title>Extensive microbial diversity within the chicken gut microbiome revealed by metagenomics and culture.</title>
        <authorList>
            <person name="Gilroy R."/>
            <person name="Ravi A."/>
            <person name="Getino M."/>
            <person name="Pursley I."/>
            <person name="Horton D.L."/>
            <person name="Alikhan N.F."/>
            <person name="Baker D."/>
            <person name="Gharbi K."/>
            <person name="Hall N."/>
            <person name="Watson M."/>
            <person name="Adriaenssens E.M."/>
            <person name="Foster-Nyarko E."/>
            <person name="Jarju S."/>
            <person name="Secka A."/>
            <person name="Antonio M."/>
            <person name="Oren A."/>
            <person name="Chaudhuri R.R."/>
            <person name="La Ragione R."/>
            <person name="Hildebrand F."/>
            <person name="Pallen M.J."/>
        </authorList>
    </citation>
    <scope>NUCLEOTIDE SEQUENCE</scope>
    <source>
        <strain evidence="9">CHK191-8634</strain>
    </source>
</reference>
<accession>A0A9D1IVK9</accession>
<keyword evidence="2 5" id="KW-0547">Nucleotide-binding</keyword>
<evidence type="ECO:0000256" key="7">
    <source>
        <dbReference type="SAM" id="Phobius"/>
    </source>
</evidence>
<dbReference type="InterPro" id="IPR041027">
    <property type="entry name" value="FtsK_alpha"/>
</dbReference>
<dbReference type="Gene3D" id="3.40.50.300">
    <property type="entry name" value="P-loop containing nucleotide triphosphate hydrolases"/>
    <property type="match status" value="1"/>
</dbReference>
<dbReference type="SMART" id="SM00843">
    <property type="entry name" value="Ftsk_gamma"/>
    <property type="match status" value="1"/>
</dbReference>
<keyword evidence="7" id="KW-0812">Transmembrane</keyword>
<feature type="binding site" evidence="5">
    <location>
        <begin position="439"/>
        <end position="446"/>
    </location>
    <ligand>
        <name>ATP</name>
        <dbReference type="ChEBI" id="CHEBI:30616"/>
    </ligand>
</feature>
<dbReference type="PANTHER" id="PTHR22683:SF41">
    <property type="entry name" value="DNA TRANSLOCASE FTSK"/>
    <property type="match status" value="1"/>
</dbReference>
<dbReference type="SUPFAM" id="SSF52540">
    <property type="entry name" value="P-loop containing nucleoside triphosphate hydrolases"/>
    <property type="match status" value="1"/>
</dbReference>
<dbReference type="GO" id="GO:0003677">
    <property type="term" value="F:DNA binding"/>
    <property type="evidence" value="ECO:0007669"/>
    <property type="project" value="UniProtKB-KW"/>
</dbReference>
<proteinExistence type="inferred from homology"/>
<dbReference type="SMART" id="SM00382">
    <property type="entry name" value="AAA"/>
    <property type="match status" value="1"/>
</dbReference>
<protein>
    <submittedName>
        <fullName evidence="9">DNA translocase FtsK</fullName>
    </submittedName>
</protein>
<dbReference type="Gene3D" id="3.30.980.40">
    <property type="match status" value="1"/>
</dbReference>
<evidence type="ECO:0000256" key="6">
    <source>
        <dbReference type="SAM" id="MobiDB-lite"/>
    </source>
</evidence>
<feature type="region of interest" description="Disordered" evidence="6">
    <location>
        <begin position="195"/>
        <end position="279"/>
    </location>
</feature>
<gene>
    <name evidence="9" type="ORF">IAB67_04605</name>
</gene>
<evidence type="ECO:0000313" key="10">
    <source>
        <dbReference type="Proteomes" id="UP000824073"/>
    </source>
</evidence>
<organism evidence="9 10">
    <name type="scientific">Candidatus Ventrousia excrementavium</name>
    <dbReference type="NCBI Taxonomy" id="2840961"/>
    <lineage>
        <taxon>Bacteria</taxon>
        <taxon>Bacillati</taxon>
        <taxon>Bacillota</taxon>
        <taxon>Clostridia</taxon>
        <taxon>Eubacteriales</taxon>
        <taxon>Clostridiaceae</taxon>
        <taxon>Clostridiaceae incertae sedis</taxon>
        <taxon>Candidatus Ventrousia</taxon>
    </lineage>
</organism>
<dbReference type="Pfam" id="PF01580">
    <property type="entry name" value="FtsK_SpoIIIE"/>
    <property type="match status" value="1"/>
</dbReference>
<dbReference type="InterPro" id="IPR002543">
    <property type="entry name" value="FtsK_dom"/>
</dbReference>
<dbReference type="InterPro" id="IPR036390">
    <property type="entry name" value="WH_DNA-bd_sf"/>
</dbReference>
<keyword evidence="7" id="KW-0472">Membrane</keyword>
<evidence type="ECO:0000313" key="9">
    <source>
        <dbReference type="EMBL" id="HIU43561.1"/>
    </source>
</evidence>
<name>A0A9D1IVK9_9CLOT</name>
<dbReference type="PROSITE" id="PS50901">
    <property type="entry name" value="FTSK"/>
    <property type="match status" value="1"/>
</dbReference>
<dbReference type="InterPro" id="IPR018541">
    <property type="entry name" value="Ftsk_gamma"/>
</dbReference>
<dbReference type="Pfam" id="PF17854">
    <property type="entry name" value="FtsK_alpha"/>
    <property type="match status" value="1"/>
</dbReference>
<evidence type="ECO:0000256" key="2">
    <source>
        <dbReference type="ARBA" id="ARBA00022741"/>
    </source>
</evidence>
<comment type="similarity">
    <text evidence="1">Belongs to the FtsK/SpoIIIE/SftA family.</text>
</comment>
<comment type="caution">
    <text evidence="9">The sequence shown here is derived from an EMBL/GenBank/DDBJ whole genome shotgun (WGS) entry which is preliminary data.</text>
</comment>
<dbReference type="InterPro" id="IPR027417">
    <property type="entry name" value="P-loop_NTPase"/>
</dbReference>
<dbReference type="CDD" id="cd01127">
    <property type="entry name" value="TrwB_TraG_TraD_VirD4"/>
    <property type="match status" value="1"/>
</dbReference>
<evidence type="ECO:0000256" key="4">
    <source>
        <dbReference type="ARBA" id="ARBA00023125"/>
    </source>
</evidence>
<dbReference type="GO" id="GO:0016020">
    <property type="term" value="C:membrane"/>
    <property type="evidence" value="ECO:0007669"/>
    <property type="project" value="UniProtKB-SubCell"/>
</dbReference>
<dbReference type="EMBL" id="DVMR01000038">
    <property type="protein sequence ID" value="HIU43561.1"/>
    <property type="molecule type" value="Genomic_DNA"/>
</dbReference>
<dbReference type="SUPFAM" id="SSF46785">
    <property type="entry name" value="Winged helix' DNA-binding domain"/>
    <property type="match status" value="1"/>
</dbReference>
<dbReference type="InterPro" id="IPR003593">
    <property type="entry name" value="AAA+_ATPase"/>
</dbReference>
<feature type="compositionally biased region" description="Low complexity" evidence="6">
    <location>
        <begin position="233"/>
        <end position="265"/>
    </location>
</feature>
<dbReference type="Pfam" id="PF09397">
    <property type="entry name" value="FtsK_gamma"/>
    <property type="match status" value="1"/>
</dbReference>
<keyword evidence="7" id="KW-1133">Transmembrane helix</keyword>